<dbReference type="SUPFAM" id="SSF51261">
    <property type="entry name" value="Duplicated hybrid motif"/>
    <property type="match status" value="1"/>
</dbReference>
<dbReference type="PANTHER" id="PTHR21666">
    <property type="entry name" value="PEPTIDASE-RELATED"/>
    <property type="match status" value="1"/>
</dbReference>
<feature type="signal peptide" evidence="1">
    <location>
        <begin position="1"/>
        <end position="22"/>
    </location>
</feature>
<evidence type="ECO:0000313" key="3">
    <source>
        <dbReference type="EMBL" id="SFF31590.1"/>
    </source>
</evidence>
<keyword evidence="4" id="KW-1185">Reference proteome</keyword>
<sequence>MTMHSKLALAMFVVLASPIAMTQTRQVHPLDQSPPKMPDGTAVPTSIGAGGGDAMCWGDPSQDGRVITGEFGEMRGHKSSPHAGVDMRARAGSPIYAVADGCVSFGNPTPRQLIGVKQRINDRFPNSSIWYLHMSRVEPKFINDGRSGQCVPVRKGDLIGYSGNFYGTGGKEVSSGHAHLHLSYFASGVQINPAPYQGAPAEIPAEYNTIKSVNEIASEVSSGGRSMSDNDASGTRGSKLGFGVPRMCNVYTVKATGKETIPYNGNFGTGNYSANATAPSQAALDDGQQRVRQALGVGVDGKGSGRIDDPAHWTGGLPEEPDWESYAQMSPNQIIQAEVARRMSDPRWAEQLTEQSSRGAMMELAWMKGLILKLRERRAESQQRTEAMYSAMLAARMRQLAISADAALSANQQPGVR</sequence>
<evidence type="ECO:0000313" key="4">
    <source>
        <dbReference type="Proteomes" id="UP000199119"/>
    </source>
</evidence>
<dbReference type="Proteomes" id="UP000199119">
    <property type="component" value="Unassembled WGS sequence"/>
</dbReference>
<reference evidence="4" key="1">
    <citation type="submission" date="2016-10" db="EMBL/GenBank/DDBJ databases">
        <authorList>
            <person name="Varghese N."/>
            <person name="Submissions S."/>
        </authorList>
    </citation>
    <scope>NUCLEOTIDE SEQUENCE [LARGE SCALE GENOMIC DNA]</scope>
    <source>
        <strain evidence="4">DSM 27981</strain>
    </source>
</reference>
<dbReference type="Gene3D" id="2.70.70.10">
    <property type="entry name" value="Glucose Permease (Domain IIA)"/>
    <property type="match status" value="1"/>
</dbReference>
<dbReference type="Pfam" id="PF01551">
    <property type="entry name" value="Peptidase_M23"/>
    <property type="match status" value="1"/>
</dbReference>
<keyword evidence="1" id="KW-0732">Signal</keyword>
<accession>A0A1I2HQH9</accession>
<feature type="chain" id="PRO_5011515289" evidence="1">
    <location>
        <begin position="23"/>
        <end position="417"/>
    </location>
</feature>
<dbReference type="InterPro" id="IPR050570">
    <property type="entry name" value="Cell_wall_metabolism_enzyme"/>
</dbReference>
<dbReference type="STRING" id="1177982.SAMN04489711_1279"/>
<dbReference type="RefSeq" id="WP_092942428.1">
    <property type="nucleotide sequence ID" value="NZ_FONX01000027.1"/>
</dbReference>
<dbReference type="EMBL" id="FONX01000027">
    <property type="protein sequence ID" value="SFF31590.1"/>
    <property type="molecule type" value="Genomic_DNA"/>
</dbReference>
<dbReference type="GO" id="GO:0004222">
    <property type="term" value="F:metalloendopeptidase activity"/>
    <property type="evidence" value="ECO:0007669"/>
    <property type="project" value="TreeGrafter"/>
</dbReference>
<evidence type="ECO:0000259" key="2">
    <source>
        <dbReference type="Pfam" id="PF01551"/>
    </source>
</evidence>
<feature type="domain" description="M23ase beta-sheet core" evidence="2">
    <location>
        <begin position="81"/>
        <end position="193"/>
    </location>
</feature>
<protein>
    <submittedName>
        <fullName evidence="3">Peptidase family M23</fullName>
    </submittedName>
</protein>
<gene>
    <name evidence="3" type="ORF">SAMN04489711_1279</name>
</gene>
<dbReference type="OrthoDB" id="7063106at2"/>
<dbReference type="InterPro" id="IPR016047">
    <property type="entry name" value="M23ase_b-sheet_dom"/>
</dbReference>
<dbReference type="AlphaFoldDB" id="A0A1I2HQH9"/>
<dbReference type="PANTHER" id="PTHR21666:SF270">
    <property type="entry name" value="MUREIN HYDROLASE ACTIVATOR ENVC"/>
    <property type="match status" value="1"/>
</dbReference>
<dbReference type="CDD" id="cd12797">
    <property type="entry name" value="M23_peptidase"/>
    <property type="match status" value="1"/>
</dbReference>
<organism evidence="3 4">
    <name type="scientific">Paracidovorax wautersii</name>
    <dbReference type="NCBI Taxonomy" id="1177982"/>
    <lineage>
        <taxon>Bacteria</taxon>
        <taxon>Pseudomonadati</taxon>
        <taxon>Pseudomonadota</taxon>
        <taxon>Betaproteobacteria</taxon>
        <taxon>Burkholderiales</taxon>
        <taxon>Comamonadaceae</taxon>
        <taxon>Paracidovorax</taxon>
    </lineage>
</organism>
<proteinExistence type="predicted"/>
<evidence type="ECO:0000256" key="1">
    <source>
        <dbReference type="SAM" id="SignalP"/>
    </source>
</evidence>
<dbReference type="InterPro" id="IPR011055">
    <property type="entry name" value="Dup_hybrid_motif"/>
</dbReference>
<name>A0A1I2HQH9_9BURK</name>